<sequence>GRGFAVVADEVRNLAGRTAEATVQITRIVNAIGSETREAVDDVRNSREQVTLSVAVADEANEAMSTVLGRSQGLVASIVDIAASTREQSTASQEIAQNVERISSMAQSNSHVVRQVSDSVAQLRELSANLESLVSNFKL</sequence>
<dbReference type="AlphaFoldDB" id="A0A454JL70"/>
<dbReference type="PANTHER" id="PTHR32089">
    <property type="entry name" value="METHYL-ACCEPTING CHEMOTAXIS PROTEIN MCPB"/>
    <property type="match status" value="1"/>
</dbReference>
<dbReference type="InterPro" id="IPR004089">
    <property type="entry name" value="MCPsignal_dom"/>
</dbReference>
<dbReference type="PANTHER" id="PTHR32089:SF112">
    <property type="entry name" value="LYSOZYME-LIKE PROTEIN-RELATED"/>
    <property type="match status" value="1"/>
</dbReference>
<evidence type="ECO:0000259" key="3">
    <source>
        <dbReference type="PROSITE" id="PS50111"/>
    </source>
</evidence>
<dbReference type="Pfam" id="PF00015">
    <property type="entry name" value="MCPsignal"/>
    <property type="match status" value="1"/>
</dbReference>
<comment type="caution">
    <text evidence="4">The sequence shown here is derived from an EMBL/GenBank/DDBJ whole genome shotgun (WGS) entry which is preliminary data.</text>
</comment>
<accession>A0A454JL70</accession>
<name>A0A454JL70_9NEIS</name>
<dbReference type="Gene3D" id="1.10.287.950">
    <property type="entry name" value="Methyl-accepting chemotaxis protein"/>
    <property type="match status" value="1"/>
</dbReference>
<dbReference type="GO" id="GO:0016020">
    <property type="term" value="C:membrane"/>
    <property type="evidence" value="ECO:0007669"/>
    <property type="project" value="InterPro"/>
</dbReference>
<keyword evidence="1 2" id="KW-0807">Transducer</keyword>
<dbReference type="EMBL" id="RFAR01000017">
    <property type="protein sequence ID" value="RMD00199.1"/>
    <property type="molecule type" value="Genomic_DNA"/>
</dbReference>
<proteinExistence type="predicted"/>
<feature type="domain" description="Methyl-accepting transducer" evidence="3">
    <location>
        <begin position="1"/>
        <end position="103"/>
    </location>
</feature>
<evidence type="ECO:0000313" key="4">
    <source>
        <dbReference type="EMBL" id="RMD00199.1"/>
    </source>
</evidence>
<dbReference type="RefSeq" id="WP_233566468.1">
    <property type="nucleotide sequence ID" value="NZ_RFAR01000017.1"/>
</dbReference>
<evidence type="ECO:0000313" key="5">
    <source>
        <dbReference type="Proteomes" id="UP000274139"/>
    </source>
</evidence>
<reference evidence="4 5" key="1">
    <citation type="submission" date="2018-10" db="EMBL/GenBank/DDBJ databases">
        <title>Draft genome sequence of Aquitalea MWU14-2217 isolated from a wild cranberry bog in Provincetown, Massachusetts.</title>
        <authorList>
            <person name="Ebadzadsahrai G."/>
            <person name="Soby S."/>
        </authorList>
    </citation>
    <scope>NUCLEOTIDE SEQUENCE [LARGE SCALE GENOMIC DNA]</scope>
    <source>
        <strain evidence="4 5">MWU14-2217</strain>
    </source>
</reference>
<dbReference type="PROSITE" id="PS50111">
    <property type="entry name" value="CHEMOTAXIS_TRANSDUC_2"/>
    <property type="match status" value="1"/>
</dbReference>
<gene>
    <name evidence="4" type="ORF">EAY64_05200</name>
</gene>
<feature type="non-terminal residue" evidence="4">
    <location>
        <position position="1"/>
    </location>
</feature>
<organism evidence="4 5">
    <name type="scientific">Aquitalea palustris</name>
    <dbReference type="NCBI Taxonomy" id="2480983"/>
    <lineage>
        <taxon>Bacteria</taxon>
        <taxon>Pseudomonadati</taxon>
        <taxon>Pseudomonadota</taxon>
        <taxon>Betaproteobacteria</taxon>
        <taxon>Neisseriales</taxon>
        <taxon>Chromobacteriaceae</taxon>
        <taxon>Aquitalea</taxon>
    </lineage>
</organism>
<dbReference type="SUPFAM" id="SSF58104">
    <property type="entry name" value="Methyl-accepting chemotaxis protein (MCP) signaling domain"/>
    <property type="match status" value="1"/>
</dbReference>
<dbReference type="Proteomes" id="UP000274139">
    <property type="component" value="Unassembled WGS sequence"/>
</dbReference>
<protein>
    <submittedName>
        <fullName evidence="4">Methyl-accepting chemotaxis protein</fullName>
    </submittedName>
</protein>
<keyword evidence="5" id="KW-1185">Reference proteome</keyword>
<evidence type="ECO:0000256" key="2">
    <source>
        <dbReference type="PROSITE-ProRule" id="PRU00284"/>
    </source>
</evidence>
<evidence type="ECO:0000256" key="1">
    <source>
        <dbReference type="ARBA" id="ARBA00023224"/>
    </source>
</evidence>
<dbReference type="GO" id="GO:0007165">
    <property type="term" value="P:signal transduction"/>
    <property type="evidence" value="ECO:0007669"/>
    <property type="project" value="UniProtKB-KW"/>
</dbReference>